<organism evidence="1 2">
    <name type="scientific">Vreelandella sulfidaeris</name>
    <dbReference type="NCBI Taxonomy" id="115553"/>
    <lineage>
        <taxon>Bacteria</taxon>
        <taxon>Pseudomonadati</taxon>
        <taxon>Pseudomonadota</taxon>
        <taxon>Gammaproteobacteria</taxon>
        <taxon>Oceanospirillales</taxon>
        <taxon>Halomonadaceae</taxon>
        <taxon>Vreelandella</taxon>
    </lineage>
</organism>
<evidence type="ECO:0000313" key="1">
    <source>
        <dbReference type="EMBL" id="BBI64107.1"/>
    </source>
</evidence>
<gene>
    <name evidence="1" type="ORF">HSBAA_54130</name>
</gene>
<dbReference type="EMBL" id="AP019514">
    <property type="protein sequence ID" value="BBI64107.1"/>
    <property type="molecule type" value="Genomic_DNA"/>
</dbReference>
<name>A0A455UEM8_9GAMM</name>
<sequence length="198" mass="21444">MLAGCQVVPDRLPQAEPAPAAACYFPTSDEQALETSVELLTEWGFSLDTTDTALGLVSASRERELHGYYDPYDNAYGYGSGMRLFGGLGIGSGGVGLGIGGIGFGGGVGQQPVEVERVSLLVKDAHIRISRDIRRFDQWGIYANPTAPVMTTSASAFRLILPKLCRPTGVHYEYSPLVNNRNYRRVGRVCFHSSRRAA</sequence>
<protein>
    <submittedName>
        <fullName evidence="1">Uncharacterized protein</fullName>
    </submittedName>
</protein>
<dbReference type="AlphaFoldDB" id="A0A455UEM8"/>
<evidence type="ECO:0000313" key="2">
    <source>
        <dbReference type="Proteomes" id="UP000320231"/>
    </source>
</evidence>
<dbReference type="Proteomes" id="UP000320231">
    <property type="component" value="Chromosome"/>
</dbReference>
<proteinExistence type="predicted"/>
<dbReference type="KEGG" id="hsr:HSBAA_54130"/>
<reference evidence="1 2" key="1">
    <citation type="journal article" date="2019" name="Microbiol. Resour. Announc.">
        <title>Complete Genome Sequence of Halomonas sulfidaeris Strain Esulfide1 Isolated from a Metal Sulfide Rock at a Depth of 2,200 Meters, Obtained Using Nanopore Sequencing.</title>
        <authorList>
            <person name="Saito M."/>
            <person name="Nishigata A."/>
            <person name="Galipon J."/>
            <person name="Arakawa K."/>
        </authorList>
    </citation>
    <scope>NUCLEOTIDE SEQUENCE [LARGE SCALE GENOMIC DNA]</scope>
    <source>
        <strain evidence="1 2">ATCC BAA-803</strain>
    </source>
</reference>
<accession>A0A455UEM8</accession>